<organism evidence="2 3">
    <name type="scientific">Haloactinomyces albus</name>
    <dbReference type="NCBI Taxonomy" id="1352928"/>
    <lineage>
        <taxon>Bacteria</taxon>
        <taxon>Bacillati</taxon>
        <taxon>Actinomycetota</taxon>
        <taxon>Actinomycetes</taxon>
        <taxon>Actinopolysporales</taxon>
        <taxon>Actinopolysporaceae</taxon>
        <taxon>Haloactinomyces</taxon>
    </lineage>
</organism>
<reference evidence="2" key="1">
    <citation type="submission" date="2023-07" db="EMBL/GenBank/DDBJ databases">
        <title>Sequencing the genomes of 1000 actinobacteria strains.</title>
        <authorList>
            <person name="Klenk H.-P."/>
        </authorList>
    </citation>
    <scope>NUCLEOTIDE SEQUENCE</scope>
    <source>
        <strain evidence="2">DSM 45977</strain>
    </source>
</reference>
<name>A0AAE3Z8R3_9ACTN</name>
<dbReference type="EMBL" id="JAVDXW010000001">
    <property type="protein sequence ID" value="MDR7300408.1"/>
    <property type="molecule type" value="Genomic_DNA"/>
</dbReference>
<sequence length="98" mass="10610">MGSFEVSTEPATEFTADVVEPSDAELAAVESPLEEWDALRVQRFWEAMVVEELGSPEPRSGEFDEPVLSEGPSRRTSSGAVLRLLPATEDGTDEQLAA</sequence>
<gene>
    <name evidence="2" type="ORF">JOF55_000589</name>
</gene>
<dbReference type="RefSeq" id="WP_310269123.1">
    <property type="nucleotide sequence ID" value="NZ_JAVDXW010000001.1"/>
</dbReference>
<accession>A0AAE3Z8R3</accession>
<comment type="caution">
    <text evidence="2">The sequence shown here is derived from an EMBL/GenBank/DDBJ whole genome shotgun (WGS) entry which is preliminary data.</text>
</comment>
<evidence type="ECO:0000313" key="3">
    <source>
        <dbReference type="Proteomes" id="UP001180845"/>
    </source>
</evidence>
<protein>
    <submittedName>
        <fullName evidence="2">Uncharacterized protein</fullName>
    </submittedName>
</protein>
<evidence type="ECO:0000313" key="2">
    <source>
        <dbReference type="EMBL" id="MDR7300408.1"/>
    </source>
</evidence>
<feature type="region of interest" description="Disordered" evidence="1">
    <location>
        <begin position="53"/>
        <end position="98"/>
    </location>
</feature>
<keyword evidence="3" id="KW-1185">Reference proteome</keyword>
<dbReference type="AlphaFoldDB" id="A0AAE3Z8R3"/>
<dbReference type="Proteomes" id="UP001180845">
    <property type="component" value="Unassembled WGS sequence"/>
</dbReference>
<proteinExistence type="predicted"/>
<evidence type="ECO:0000256" key="1">
    <source>
        <dbReference type="SAM" id="MobiDB-lite"/>
    </source>
</evidence>